<evidence type="ECO:0000313" key="2">
    <source>
        <dbReference type="EMBL" id="AMP12787.1"/>
    </source>
</evidence>
<dbReference type="SUPFAM" id="SSF54403">
    <property type="entry name" value="Cystatin/monellin"/>
    <property type="match status" value="1"/>
</dbReference>
<accession>A0A127QS43</accession>
<dbReference type="PATRIC" id="fig|279113.10.peg.500"/>
<reference evidence="3 4" key="1">
    <citation type="submission" date="2015-11" db="EMBL/GenBank/DDBJ databases">
        <title>Exploring the genomic traits of fungus-feeding bacterial genus Collimonas.</title>
        <authorList>
            <person name="Song C."/>
            <person name="Schmidt R."/>
            <person name="de Jager V."/>
            <person name="Krzyzanowska D."/>
            <person name="Jongedijk E."/>
            <person name="Cankar K."/>
            <person name="Beekwilder J."/>
            <person name="van Veen A."/>
            <person name="de Boer W."/>
            <person name="van Veen J.A."/>
            <person name="Garbeva P."/>
        </authorList>
    </citation>
    <scope>NUCLEOTIDE SEQUENCE [LARGE SCALE GENOMIC DNA]</scope>
    <source>
        <strain evidence="2 4">Ter291</strain>
        <strain evidence="1 3">Ter91</strain>
    </source>
</reference>
<dbReference type="Proteomes" id="UP000074914">
    <property type="component" value="Chromosome"/>
</dbReference>
<keyword evidence="4" id="KW-1185">Reference proteome</keyword>
<dbReference type="Gene3D" id="3.10.450.10">
    <property type="match status" value="1"/>
</dbReference>
<protein>
    <submittedName>
        <fullName evidence="1">Uncharacterized protein</fullName>
    </submittedName>
</protein>
<gene>
    <name evidence="2" type="ORF">CPter291_0501</name>
    <name evidence="1" type="ORF">CPter91_0569</name>
</gene>
<dbReference type="KEGG" id="cpra:CPter91_0569"/>
<name>A0A127QS43_9BURK</name>
<dbReference type="AlphaFoldDB" id="A0A127QS43"/>
<evidence type="ECO:0000313" key="1">
    <source>
        <dbReference type="EMBL" id="AMP02964.1"/>
    </source>
</evidence>
<evidence type="ECO:0000313" key="4">
    <source>
        <dbReference type="Proteomes" id="UP000074914"/>
    </source>
</evidence>
<dbReference type="EMBL" id="CP013236">
    <property type="protein sequence ID" value="AMP12787.1"/>
    <property type="molecule type" value="Genomic_DNA"/>
</dbReference>
<evidence type="ECO:0000313" key="3">
    <source>
        <dbReference type="Proteomes" id="UP000074561"/>
    </source>
</evidence>
<sequence length="94" mass="10170">MNIMTTEIPGGWSAFDYEITGVAKEVLKEALEGFVGATYTPSAFATQIVAGTNYCFLCTGQIVVPNAPRFPALVHVFKPLNGKAHISEIIRIKP</sequence>
<dbReference type="Proteomes" id="UP000074561">
    <property type="component" value="Chromosome"/>
</dbReference>
<dbReference type="InterPro" id="IPR046350">
    <property type="entry name" value="Cystatin_sf"/>
</dbReference>
<dbReference type="EMBL" id="CP013234">
    <property type="protein sequence ID" value="AMP02964.1"/>
    <property type="molecule type" value="Genomic_DNA"/>
</dbReference>
<proteinExistence type="predicted"/>
<organism evidence="1 3">
    <name type="scientific">Collimonas pratensis</name>
    <dbReference type="NCBI Taxonomy" id="279113"/>
    <lineage>
        <taxon>Bacteria</taxon>
        <taxon>Pseudomonadati</taxon>
        <taxon>Pseudomonadota</taxon>
        <taxon>Betaproteobacteria</taxon>
        <taxon>Burkholderiales</taxon>
        <taxon>Oxalobacteraceae</taxon>
        <taxon>Collimonas</taxon>
    </lineage>
</organism>